<proteinExistence type="predicted"/>
<feature type="compositionally biased region" description="Polar residues" evidence="1">
    <location>
        <begin position="86"/>
        <end position="104"/>
    </location>
</feature>
<organism evidence="2 3">
    <name type="scientific">Fusarium vanettenii (strain ATCC MYA-4622 / CBS 123669 / FGSC 9596 / NRRL 45880 / 77-13-4)</name>
    <name type="common">Fusarium solani subsp. pisi</name>
    <dbReference type="NCBI Taxonomy" id="660122"/>
    <lineage>
        <taxon>Eukaryota</taxon>
        <taxon>Fungi</taxon>
        <taxon>Dikarya</taxon>
        <taxon>Ascomycota</taxon>
        <taxon>Pezizomycotina</taxon>
        <taxon>Sordariomycetes</taxon>
        <taxon>Hypocreomycetidae</taxon>
        <taxon>Hypocreales</taxon>
        <taxon>Nectriaceae</taxon>
        <taxon>Fusarium</taxon>
        <taxon>Fusarium solani species complex</taxon>
        <taxon>Fusarium vanettenii</taxon>
    </lineage>
</organism>
<dbReference type="EMBL" id="GG698902">
    <property type="protein sequence ID" value="EEU43704.1"/>
    <property type="molecule type" value="Genomic_DNA"/>
</dbReference>
<feature type="compositionally biased region" description="Low complexity" evidence="1">
    <location>
        <begin position="72"/>
        <end position="85"/>
    </location>
</feature>
<name>C7YWR0_FUSV7</name>
<feature type="compositionally biased region" description="Polar residues" evidence="1">
    <location>
        <begin position="1"/>
        <end position="15"/>
    </location>
</feature>
<dbReference type="Proteomes" id="UP000005206">
    <property type="component" value="Chromosome 7"/>
</dbReference>
<evidence type="ECO:0000313" key="2">
    <source>
        <dbReference type="EMBL" id="EEU43704.1"/>
    </source>
</evidence>
<dbReference type="HOGENOM" id="CLU_1759295_0_0_1"/>
<sequence>MDTQTASNTSGVQPASTPPDALTMAAVPNVPPIHGSAVAQEPVSYFESLDLDLLAATSPLPDMEFNPSDFDLLSNSLSPASSPANGQNAIPTNSDTPRDPNSSCIKCFRPRPPGSITQEDALCRACYAKLRRTQLRAAGQSSSQVSKG</sequence>
<keyword evidence="3" id="KW-1185">Reference proteome</keyword>
<feature type="region of interest" description="Disordered" evidence="1">
    <location>
        <begin position="65"/>
        <end position="117"/>
    </location>
</feature>
<gene>
    <name evidence="2" type="ORF">NECHADRAFT_82752</name>
</gene>
<feature type="region of interest" description="Disordered" evidence="1">
    <location>
        <begin position="1"/>
        <end position="34"/>
    </location>
</feature>
<dbReference type="RefSeq" id="XP_003049417.1">
    <property type="nucleotide sequence ID" value="XM_003049371.1"/>
</dbReference>
<evidence type="ECO:0000313" key="3">
    <source>
        <dbReference type="Proteomes" id="UP000005206"/>
    </source>
</evidence>
<protein>
    <submittedName>
        <fullName evidence="2">Uncharacterized protein</fullName>
    </submittedName>
</protein>
<dbReference type="VEuPathDB" id="FungiDB:NECHADRAFT_82752"/>
<dbReference type="AlphaFoldDB" id="C7YWR0"/>
<evidence type="ECO:0000256" key="1">
    <source>
        <dbReference type="SAM" id="MobiDB-lite"/>
    </source>
</evidence>
<dbReference type="GeneID" id="9677054"/>
<dbReference type="KEGG" id="nhe:NECHADRAFT_82752"/>
<dbReference type="InParanoid" id="C7YWR0"/>
<dbReference type="OrthoDB" id="5095051at2759"/>
<accession>C7YWR0</accession>
<reference evidence="2 3" key="1">
    <citation type="journal article" date="2009" name="PLoS Genet.">
        <title>The genome of Nectria haematococca: contribution of supernumerary chromosomes to gene expansion.</title>
        <authorList>
            <person name="Coleman J.J."/>
            <person name="Rounsley S.D."/>
            <person name="Rodriguez-Carres M."/>
            <person name="Kuo A."/>
            <person name="Wasmann C.C."/>
            <person name="Grimwood J."/>
            <person name="Schmutz J."/>
            <person name="Taga M."/>
            <person name="White G.J."/>
            <person name="Zhou S."/>
            <person name="Schwartz D.C."/>
            <person name="Freitag M."/>
            <person name="Ma L.J."/>
            <person name="Danchin E.G."/>
            <person name="Henrissat B."/>
            <person name="Coutinho P.M."/>
            <person name="Nelson D.R."/>
            <person name="Straney D."/>
            <person name="Napoli C.A."/>
            <person name="Barker B.M."/>
            <person name="Gribskov M."/>
            <person name="Rep M."/>
            <person name="Kroken S."/>
            <person name="Molnar I."/>
            <person name="Rensing C."/>
            <person name="Kennell J.C."/>
            <person name="Zamora J."/>
            <person name="Farman M.L."/>
            <person name="Selker E.U."/>
            <person name="Salamov A."/>
            <person name="Shapiro H."/>
            <person name="Pangilinan J."/>
            <person name="Lindquist E."/>
            <person name="Lamers C."/>
            <person name="Grigoriev I.V."/>
            <person name="Geiser D.M."/>
            <person name="Covert S.F."/>
            <person name="Temporini E."/>
            <person name="Vanetten H.D."/>
        </authorList>
    </citation>
    <scope>NUCLEOTIDE SEQUENCE [LARGE SCALE GENOMIC DNA]</scope>
    <source>
        <strain evidence="3">ATCC MYA-4622 / CBS 123669 / FGSC 9596 / NRRL 45880 / 77-13-4</strain>
    </source>
</reference>